<dbReference type="InterPro" id="IPR029452">
    <property type="entry name" value="RICTOR_V"/>
</dbReference>
<dbReference type="SMART" id="SM01303">
    <property type="entry name" value="RasGEF_N_2"/>
    <property type="match status" value="1"/>
</dbReference>
<evidence type="ECO:0000256" key="2">
    <source>
        <dbReference type="SAM" id="MobiDB-lite"/>
    </source>
</evidence>
<evidence type="ECO:0000256" key="1">
    <source>
        <dbReference type="ARBA" id="ARBA00008878"/>
    </source>
</evidence>
<organism evidence="6 7">
    <name type="scientific">Microbotryum intermedium</name>
    <dbReference type="NCBI Taxonomy" id="269621"/>
    <lineage>
        <taxon>Eukaryota</taxon>
        <taxon>Fungi</taxon>
        <taxon>Dikarya</taxon>
        <taxon>Basidiomycota</taxon>
        <taxon>Pucciniomycotina</taxon>
        <taxon>Microbotryomycetes</taxon>
        <taxon>Microbotryales</taxon>
        <taxon>Microbotryaceae</taxon>
        <taxon>Microbotryum</taxon>
    </lineage>
</organism>
<dbReference type="PANTHER" id="PTHR13298">
    <property type="entry name" value="CYTOSOLIC REGULATOR PIANISSIMO"/>
    <property type="match status" value="1"/>
</dbReference>
<proteinExistence type="inferred from homology"/>
<feature type="compositionally biased region" description="Acidic residues" evidence="2">
    <location>
        <begin position="1391"/>
        <end position="1415"/>
    </location>
</feature>
<dbReference type="InterPro" id="IPR029451">
    <property type="entry name" value="RICTOR_M"/>
</dbReference>
<feature type="region of interest" description="Disordered" evidence="2">
    <location>
        <begin position="150"/>
        <end position="175"/>
    </location>
</feature>
<reference evidence="7" key="1">
    <citation type="submission" date="2016-09" db="EMBL/GenBank/DDBJ databases">
        <authorList>
            <person name="Jeantristanb JTB J.-T."/>
            <person name="Ricardo R."/>
        </authorList>
    </citation>
    <scope>NUCLEOTIDE SEQUENCE [LARGE SCALE GENOMIC DNA]</scope>
</reference>
<dbReference type="Pfam" id="PF14666">
    <property type="entry name" value="RICTOR_M"/>
    <property type="match status" value="1"/>
</dbReference>
<keyword evidence="7" id="KW-1185">Reference proteome</keyword>
<sequence>MEPRRRHSIRSAPPTPSTGDDRSWDEGDDVGSSNTGGSRGDAKASSAERLVLAQSQQAVTLSDLEARLENERAIADGAEQFLLMFQQAQAAPSGGEAAEAASTLPLPLEALGSGQAELKEQVEAELVAARGRIQELLGLIEALQRSGSGAVPAMEHDTSSVPTSPALSEPYPNDSLPPLPRTFKWGKGAHRLARAMKLTHFLGTILTAQQPTDSFLPTFEAVVQLLQRLDETPQVSQKLRAMDTIVEALKSEVRVKFELKMEDYLASIMEGLGEDAGKDVRAGSYRLLRHLIVDQHDVYQLHACFLDIFLVKWVFICSSWLRQTLPTQTELFVACRSLSRDSRAEVEKEQALRLIRLLLSLPDTDQPVQPAVIRAIVAIAENQEEKLRLACLETLGELLIRDVSLLVAAEGLRVVLQSLSDGPHDLSPFVSMGLLWVLDKPDTRQYFRPGVDLEILLAGFTDMPTKGAVFEERVRASSKMIADTLKSWSGIMYFNLNGKRALTSLVASLTTPSAFIRDALLDMLFDVFHIEAPSWYTSTAGSRLSGLKQRRTRADSFNPTDMNAPPQQQANLIQHYLAVLLLIFFDAGLIDALVSVAADPRDATTARKISLLISEILALSNRVLPLSHAVRVQSLPRLFSLASSFDTSDERLAAGSTLLAVDQFNREQARIRHHRPPNGSDTLAFLNAEESLKKVQKRQVETTNLKTGMSIDDATFRNLLLQSRVLDNKDDHTRWDLDTLFELVEGALLSPKRLDEAMRATKFMRRLLRFFHPFSLRYSDMKKGKDSVRWTRLGCALLETMVTNPDGVRYLSEDKFLRQIADALGQLDAATGPPATDLLFSKNRVDTTLSYGYFEMLGVMTKSNEGTQLLEKMHIFTSFYRISELRSREDLLQLILENVDYARDGHPRVFLSKALTSSQKPVRIFATRHLAKLIQRQGPTAEEWQLQLLLTQLYDPSTEVRELAVRVLEQACQDQQTLETVVQMRPSLDHLGPMGADLLTRSVRIRRLRLFGKVLTISVDELRRFLSTTIGVGYLHEIEFIERELEDWYAERNLTYVIELELLMAQALRIDQLPSSLGLSTFDGTPPPHFYGELVKTSEGCAILQDSDHFLMFADYIRDHALEDQDPEILLSLKAALWAVGHIGSTTGGLEFLDEELIIPSIVEIAEDSPVYSLRGTAYFVLGLIASTLEGVEMLEEVGWEGVLTSLGGATSLCVPMDLANFVHTPVWTPPTASPPESLLLQAPSSPHEIELLSALSNLSNHILATKASKTLARLKQKHRALFSDPGIIYRALEMLANSSYRLAIRRYILDLFDLPIDSRGVLQIMRAGEDLQLDDDAEGDDYQAEATIDKLKPSDDPSIEAGKTKRARAATPKIHKGVEAILGETKGMDPGDESESDGEDVGSTSDDGDDVGEVGDEKQMIPLQVCAPLLSVRGFLIS</sequence>
<feature type="domain" description="Rapamycin-insensitive companion of mTOR middle" evidence="3">
    <location>
        <begin position="711"/>
        <end position="936"/>
    </location>
</feature>
<evidence type="ECO:0000259" key="3">
    <source>
        <dbReference type="SMART" id="SM01307"/>
    </source>
</evidence>
<dbReference type="STRING" id="269621.A0A238FRZ5"/>
<feature type="region of interest" description="Disordered" evidence="2">
    <location>
        <begin position="1"/>
        <end position="48"/>
    </location>
</feature>
<dbReference type="InterPro" id="IPR016024">
    <property type="entry name" value="ARM-type_fold"/>
</dbReference>
<dbReference type="SMART" id="SM01308">
    <property type="entry name" value="RICTOR_N"/>
    <property type="match status" value="1"/>
</dbReference>
<dbReference type="SUPFAM" id="SSF48371">
    <property type="entry name" value="ARM repeat"/>
    <property type="match status" value="2"/>
</dbReference>
<gene>
    <name evidence="6" type="ORF">BQ2448_6306</name>
</gene>
<feature type="domain" description="Rapamycin-insensitive companion of mTOR" evidence="5">
    <location>
        <begin position="1130"/>
        <end position="1202"/>
    </location>
</feature>
<dbReference type="PANTHER" id="PTHR13298:SF11">
    <property type="entry name" value="RAPAMYCIN-INSENSITIVE COMPANION OF MTOR"/>
    <property type="match status" value="1"/>
</dbReference>
<evidence type="ECO:0000259" key="4">
    <source>
        <dbReference type="SMART" id="SM01308"/>
    </source>
</evidence>
<dbReference type="InterPro" id="IPR028267">
    <property type="entry name" value="Pianissimo_N"/>
</dbReference>
<evidence type="ECO:0000313" key="7">
    <source>
        <dbReference type="Proteomes" id="UP000198372"/>
    </source>
</evidence>
<dbReference type="GO" id="GO:0031932">
    <property type="term" value="C:TORC2 complex"/>
    <property type="evidence" value="ECO:0007669"/>
    <property type="project" value="InterPro"/>
</dbReference>
<dbReference type="GO" id="GO:0038203">
    <property type="term" value="P:TORC2 signaling"/>
    <property type="evidence" value="ECO:0007669"/>
    <property type="project" value="TreeGrafter"/>
</dbReference>
<dbReference type="SMART" id="SM01310">
    <property type="entry name" value="RICTOR_V"/>
    <property type="match status" value="1"/>
</dbReference>
<protein>
    <submittedName>
        <fullName evidence="6">BQ2448_6306 protein</fullName>
    </submittedName>
</protein>
<dbReference type="InterPro" id="IPR011989">
    <property type="entry name" value="ARM-like"/>
</dbReference>
<dbReference type="Pfam" id="PF14668">
    <property type="entry name" value="RICTOR_V"/>
    <property type="match status" value="1"/>
</dbReference>
<evidence type="ECO:0000259" key="5">
    <source>
        <dbReference type="SMART" id="SM01310"/>
    </source>
</evidence>
<dbReference type="SMART" id="SM01307">
    <property type="entry name" value="RICTOR_M"/>
    <property type="match status" value="1"/>
</dbReference>
<dbReference type="InterPro" id="IPR028268">
    <property type="entry name" value="Pianissimo_fam"/>
</dbReference>
<dbReference type="Pfam" id="PF14663">
    <property type="entry name" value="RasGEF_N_2"/>
    <property type="match status" value="2"/>
</dbReference>
<dbReference type="Proteomes" id="UP000198372">
    <property type="component" value="Unassembled WGS sequence"/>
</dbReference>
<accession>A0A238FRZ5</accession>
<dbReference type="Pfam" id="PF14664">
    <property type="entry name" value="RICTOR_N"/>
    <property type="match status" value="2"/>
</dbReference>
<dbReference type="OrthoDB" id="271111at2759"/>
<dbReference type="InterPro" id="IPR029453">
    <property type="entry name" value="Rictor_IV"/>
</dbReference>
<feature type="domain" description="Rapamycin-insensitive companion of mTOR N-terminal" evidence="4">
    <location>
        <begin position="239"/>
        <end position="625"/>
    </location>
</feature>
<dbReference type="Gene3D" id="1.25.10.10">
    <property type="entry name" value="Leucine-rich Repeat Variant"/>
    <property type="match status" value="1"/>
</dbReference>
<comment type="similarity">
    <text evidence="1">Belongs to the RICTOR family.</text>
</comment>
<evidence type="ECO:0000313" key="6">
    <source>
        <dbReference type="EMBL" id="SCV73876.1"/>
    </source>
</evidence>
<name>A0A238FRZ5_9BASI</name>
<feature type="region of interest" description="Disordered" evidence="2">
    <location>
        <begin position="1380"/>
        <end position="1420"/>
    </location>
</feature>
<dbReference type="EMBL" id="FMSP01000019">
    <property type="protein sequence ID" value="SCV73876.1"/>
    <property type="molecule type" value="Genomic_DNA"/>
</dbReference>